<feature type="binding site" evidence="11">
    <location>
        <position position="201"/>
    </location>
    <ligand>
        <name>Zn(2+)</name>
        <dbReference type="ChEBI" id="CHEBI:29105"/>
        <label>1</label>
    </ligand>
</feature>
<feature type="domain" description="CR-type" evidence="14">
    <location>
        <begin position="128"/>
        <end position="210"/>
    </location>
</feature>
<keyword evidence="7 11" id="KW-0346">Stress response</keyword>
<gene>
    <name evidence="11" type="primary">dnaJ</name>
    <name evidence="15" type="ORF">N801_02680</name>
</gene>
<dbReference type="STRING" id="1385519.N801_02680"/>
<evidence type="ECO:0000256" key="4">
    <source>
        <dbReference type="ARBA" id="ARBA00022737"/>
    </source>
</evidence>
<evidence type="ECO:0000256" key="8">
    <source>
        <dbReference type="ARBA" id="ARBA00023186"/>
    </source>
</evidence>
<keyword evidence="6 11" id="KW-0862">Zinc</keyword>
<evidence type="ECO:0000256" key="2">
    <source>
        <dbReference type="ARBA" id="ARBA00022705"/>
    </source>
</evidence>
<comment type="domain">
    <text evidence="11">The J domain is necessary and sufficient to stimulate DnaK ATPase activity. Zinc center 1 plays an important role in the autonomous, DnaK-independent chaperone activity of DnaJ. Zinc center 2 is essential for interaction with DnaK and for DnaJ activity.</text>
</comment>
<organism evidence="15 16">
    <name type="scientific">Knoellia aerolata DSM 18566</name>
    <dbReference type="NCBI Taxonomy" id="1385519"/>
    <lineage>
        <taxon>Bacteria</taxon>
        <taxon>Bacillati</taxon>
        <taxon>Actinomycetota</taxon>
        <taxon>Actinomycetes</taxon>
        <taxon>Micrococcales</taxon>
        <taxon>Intrasporangiaceae</taxon>
        <taxon>Knoellia</taxon>
    </lineage>
</organism>
<dbReference type="GO" id="GO:0005737">
    <property type="term" value="C:cytoplasm"/>
    <property type="evidence" value="ECO:0007669"/>
    <property type="project" value="UniProtKB-SubCell"/>
</dbReference>
<keyword evidence="3 11" id="KW-0479">Metal-binding</keyword>
<feature type="binding site" evidence="11">
    <location>
        <position position="144"/>
    </location>
    <ligand>
        <name>Zn(2+)</name>
        <dbReference type="ChEBI" id="CHEBI:29105"/>
        <label>1</label>
    </ligand>
</feature>
<dbReference type="Pfam" id="PF00226">
    <property type="entry name" value="DnaJ"/>
    <property type="match status" value="1"/>
</dbReference>
<dbReference type="InterPro" id="IPR018253">
    <property type="entry name" value="DnaJ_domain_CS"/>
</dbReference>
<dbReference type="EMBL" id="AVPL01000008">
    <property type="protein sequence ID" value="KGN42131.1"/>
    <property type="molecule type" value="Genomic_DNA"/>
</dbReference>
<dbReference type="InterPro" id="IPR008971">
    <property type="entry name" value="HSP40/DnaJ_pept-bd"/>
</dbReference>
<dbReference type="SMART" id="SM00271">
    <property type="entry name" value="DnaJ"/>
    <property type="match status" value="1"/>
</dbReference>
<dbReference type="GO" id="GO:0009408">
    <property type="term" value="P:response to heat"/>
    <property type="evidence" value="ECO:0007669"/>
    <property type="project" value="InterPro"/>
</dbReference>
<evidence type="ECO:0000259" key="14">
    <source>
        <dbReference type="PROSITE" id="PS51188"/>
    </source>
</evidence>
<dbReference type="GO" id="GO:0005524">
    <property type="term" value="F:ATP binding"/>
    <property type="evidence" value="ECO:0007669"/>
    <property type="project" value="InterPro"/>
</dbReference>
<dbReference type="PROSITE" id="PS00636">
    <property type="entry name" value="DNAJ_1"/>
    <property type="match status" value="1"/>
</dbReference>
<dbReference type="Pfam" id="PF01556">
    <property type="entry name" value="DnaJ_C"/>
    <property type="match status" value="1"/>
</dbReference>
<evidence type="ECO:0000256" key="7">
    <source>
        <dbReference type="ARBA" id="ARBA00023016"/>
    </source>
</evidence>
<feature type="domain" description="J" evidence="13">
    <location>
        <begin position="3"/>
        <end position="67"/>
    </location>
</feature>
<dbReference type="SUPFAM" id="SSF57938">
    <property type="entry name" value="DnaJ/Hsp40 cysteine-rich domain"/>
    <property type="match status" value="1"/>
</dbReference>
<dbReference type="HAMAP" id="MF_01152">
    <property type="entry name" value="DnaJ"/>
    <property type="match status" value="1"/>
</dbReference>
<evidence type="ECO:0000256" key="6">
    <source>
        <dbReference type="ARBA" id="ARBA00022833"/>
    </source>
</evidence>
<dbReference type="NCBIfam" id="NF008035">
    <property type="entry name" value="PRK10767.1"/>
    <property type="match status" value="1"/>
</dbReference>
<evidence type="ECO:0000256" key="12">
    <source>
        <dbReference type="PROSITE-ProRule" id="PRU00546"/>
    </source>
</evidence>
<protein>
    <recommendedName>
        <fullName evidence="10 11">Chaperone protein DnaJ</fullName>
    </recommendedName>
</protein>
<evidence type="ECO:0000256" key="5">
    <source>
        <dbReference type="ARBA" id="ARBA00022771"/>
    </source>
</evidence>
<feature type="zinc finger region" description="CR-type" evidence="12">
    <location>
        <begin position="128"/>
        <end position="210"/>
    </location>
</feature>
<keyword evidence="4 11" id="KW-0677">Repeat</keyword>
<dbReference type="PROSITE" id="PS50076">
    <property type="entry name" value="DNAJ_2"/>
    <property type="match status" value="1"/>
</dbReference>
<keyword evidence="1 11" id="KW-0963">Cytoplasm</keyword>
<dbReference type="CDD" id="cd10747">
    <property type="entry name" value="DnaJ_C"/>
    <property type="match status" value="1"/>
</dbReference>
<evidence type="ECO:0000259" key="13">
    <source>
        <dbReference type="PROSITE" id="PS50076"/>
    </source>
</evidence>
<comment type="caution">
    <text evidence="11">Lacks conserved residue(s) required for the propagation of feature annotation.</text>
</comment>
<evidence type="ECO:0000256" key="9">
    <source>
        <dbReference type="ARBA" id="ARBA00061004"/>
    </source>
</evidence>
<dbReference type="FunFam" id="2.60.260.20:FF:000005">
    <property type="entry name" value="Chaperone protein dnaJ 1, mitochondrial"/>
    <property type="match status" value="1"/>
</dbReference>
<keyword evidence="2 11" id="KW-0235">DNA replication</keyword>
<comment type="cofactor">
    <cofactor evidence="11">
        <name>Zn(2+)</name>
        <dbReference type="ChEBI" id="CHEBI:29105"/>
    </cofactor>
    <text evidence="11">Binds 2 Zn(2+) ions per monomer.</text>
</comment>
<evidence type="ECO:0000313" key="15">
    <source>
        <dbReference type="EMBL" id="KGN42131.1"/>
    </source>
</evidence>
<dbReference type="Proteomes" id="UP000030013">
    <property type="component" value="Unassembled WGS sequence"/>
</dbReference>
<dbReference type="GO" id="GO:0042026">
    <property type="term" value="P:protein refolding"/>
    <property type="evidence" value="ECO:0007669"/>
    <property type="project" value="TreeGrafter"/>
</dbReference>
<accession>A0A0A0K2Y3</accession>
<dbReference type="CDD" id="cd10719">
    <property type="entry name" value="DnaJ_zf"/>
    <property type="match status" value="1"/>
</dbReference>
<evidence type="ECO:0000256" key="1">
    <source>
        <dbReference type="ARBA" id="ARBA00022490"/>
    </source>
</evidence>
<dbReference type="Gene3D" id="2.60.260.20">
    <property type="entry name" value="Urease metallochaperone UreE, N-terminal domain"/>
    <property type="match status" value="2"/>
</dbReference>
<feature type="binding site" evidence="11">
    <location>
        <position position="198"/>
    </location>
    <ligand>
        <name>Zn(2+)</name>
        <dbReference type="ChEBI" id="CHEBI:29105"/>
        <label>1</label>
    </ligand>
</feature>
<evidence type="ECO:0000256" key="3">
    <source>
        <dbReference type="ARBA" id="ARBA00022723"/>
    </source>
</evidence>
<dbReference type="eggNOG" id="COG0484">
    <property type="taxonomic scope" value="Bacteria"/>
</dbReference>
<feature type="binding site" evidence="11">
    <location>
        <position position="158"/>
    </location>
    <ligand>
        <name>Zn(2+)</name>
        <dbReference type="ChEBI" id="CHEBI:29105"/>
        <label>2</label>
    </ligand>
</feature>
<keyword evidence="8 11" id="KW-0143">Chaperone</keyword>
<evidence type="ECO:0000256" key="11">
    <source>
        <dbReference type="HAMAP-Rule" id="MF_01152"/>
    </source>
</evidence>
<evidence type="ECO:0000313" key="16">
    <source>
        <dbReference type="Proteomes" id="UP000030013"/>
    </source>
</evidence>
<dbReference type="FunFam" id="2.10.230.10:FF:000002">
    <property type="entry name" value="Molecular chaperone DnaJ"/>
    <property type="match status" value="1"/>
</dbReference>
<dbReference type="NCBIfam" id="NF010871">
    <property type="entry name" value="PRK14278.1"/>
    <property type="match status" value="1"/>
</dbReference>
<dbReference type="SUPFAM" id="SSF49493">
    <property type="entry name" value="HSP40/DnaJ peptide-binding domain"/>
    <property type="match status" value="2"/>
</dbReference>
<reference evidence="15 16" key="1">
    <citation type="submission" date="2013-08" db="EMBL/GenBank/DDBJ databases">
        <title>The genome sequence of Knoellia aerolata.</title>
        <authorList>
            <person name="Zhu W."/>
            <person name="Wang G."/>
        </authorList>
    </citation>
    <scope>NUCLEOTIDE SEQUENCE [LARGE SCALE GENOMIC DNA]</scope>
    <source>
        <strain evidence="15 16">DSM 18566</strain>
    </source>
</reference>
<dbReference type="OrthoDB" id="9779889at2"/>
<feature type="binding site" evidence="11">
    <location>
        <position position="141"/>
    </location>
    <ligand>
        <name>Zn(2+)</name>
        <dbReference type="ChEBI" id="CHEBI:29105"/>
        <label>1</label>
    </ligand>
</feature>
<comment type="subunit">
    <text evidence="11">Homodimer.</text>
</comment>
<dbReference type="InterPro" id="IPR002939">
    <property type="entry name" value="DnaJ_C"/>
</dbReference>
<feature type="binding site" evidence="11">
    <location>
        <position position="184"/>
    </location>
    <ligand>
        <name>Zn(2+)</name>
        <dbReference type="ChEBI" id="CHEBI:29105"/>
        <label>2</label>
    </ligand>
</feature>
<proteinExistence type="inferred from homology"/>
<dbReference type="RefSeq" id="WP_035933988.1">
    <property type="nucleotide sequence ID" value="NZ_AVPL01000008.1"/>
</dbReference>
<dbReference type="CDD" id="cd06257">
    <property type="entry name" value="DnaJ"/>
    <property type="match status" value="1"/>
</dbReference>
<dbReference type="GO" id="GO:0008270">
    <property type="term" value="F:zinc ion binding"/>
    <property type="evidence" value="ECO:0007669"/>
    <property type="project" value="UniProtKB-UniRule"/>
</dbReference>
<dbReference type="Gene3D" id="1.10.287.110">
    <property type="entry name" value="DnaJ domain"/>
    <property type="match status" value="1"/>
</dbReference>
<dbReference type="InterPro" id="IPR012724">
    <property type="entry name" value="DnaJ"/>
</dbReference>
<evidence type="ECO:0000256" key="10">
    <source>
        <dbReference type="ARBA" id="ARBA00067609"/>
    </source>
</evidence>
<dbReference type="InterPro" id="IPR036869">
    <property type="entry name" value="J_dom_sf"/>
</dbReference>
<dbReference type="GO" id="GO:0031072">
    <property type="term" value="F:heat shock protein binding"/>
    <property type="evidence" value="ECO:0007669"/>
    <property type="project" value="InterPro"/>
</dbReference>
<keyword evidence="16" id="KW-1185">Reference proteome</keyword>
<comment type="caution">
    <text evidence="15">The sequence shown here is derived from an EMBL/GenBank/DDBJ whole genome shotgun (WGS) entry which is preliminary data.</text>
</comment>
<dbReference type="PRINTS" id="PR00625">
    <property type="entry name" value="JDOMAIN"/>
</dbReference>
<dbReference type="PANTHER" id="PTHR43096:SF48">
    <property type="entry name" value="CHAPERONE PROTEIN DNAJ"/>
    <property type="match status" value="1"/>
</dbReference>
<dbReference type="AlphaFoldDB" id="A0A0A0K2Y3"/>
<dbReference type="GO" id="GO:0006260">
    <property type="term" value="P:DNA replication"/>
    <property type="evidence" value="ECO:0007669"/>
    <property type="project" value="UniProtKB-KW"/>
</dbReference>
<dbReference type="Gene3D" id="2.10.230.10">
    <property type="entry name" value="Heat shock protein DnaJ, cysteine-rich domain"/>
    <property type="match status" value="1"/>
</dbReference>
<dbReference type="PROSITE" id="PS51188">
    <property type="entry name" value="ZF_CR"/>
    <property type="match status" value="1"/>
</dbReference>
<dbReference type="InterPro" id="IPR036410">
    <property type="entry name" value="HSP_DnaJ_Cys-rich_dom_sf"/>
</dbReference>
<comment type="function">
    <text evidence="11">Participates actively in the response to hyperosmotic and heat shock by preventing the aggregation of stress-denatured proteins and by disaggregating proteins, also in an autonomous, DnaK-independent fashion. Unfolded proteins bind initially to DnaJ; upon interaction with the DnaJ-bound protein, DnaK hydrolyzes its bound ATP, resulting in the formation of a stable complex. GrpE releases ADP from DnaK; ATP binding to DnaK triggers the release of the substrate protein, thus completing the reaction cycle. Several rounds of ATP-dependent interactions between DnaJ, DnaK and GrpE are required for fully efficient folding. Also involved, together with DnaK and GrpE, in the DNA replication of plasmids through activation of initiation proteins.</text>
</comment>
<dbReference type="PANTHER" id="PTHR43096">
    <property type="entry name" value="DNAJ HOMOLOG 1, MITOCHONDRIAL-RELATED"/>
    <property type="match status" value="1"/>
</dbReference>
<feature type="binding site" evidence="11">
    <location>
        <position position="161"/>
    </location>
    <ligand>
        <name>Zn(2+)</name>
        <dbReference type="ChEBI" id="CHEBI:29105"/>
        <label>2</label>
    </ligand>
</feature>
<dbReference type="InterPro" id="IPR001305">
    <property type="entry name" value="HSP_DnaJ_Cys-rich_dom"/>
</dbReference>
<dbReference type="Pfam" id="PF00684">
    <property type="entry name" value="DnaJ_CXXCXGXG"/>
    <property type="match status" value="1"/>
</dbReference>
<dbReference type="InterPro" id="IPR001623">
    <property type="entry name" value="DnaJ_domain"/>
</dbReference>
<dbReference type="GO" id="GO:0051082">
    <property type="term" value="F:unfolded protein binding"/>
    <property type="evidence" value="ECO:0007669"/>
    <property type="project" value="UniProtKB-UniRule"/>
</dbReference>
<comment type="similarity">
    <text evidence="9 11">Belongs to the DnaJ family.</text>
</comment>
<comment type="subcellular location">
    <subcellularLocation>
        <location evidence="11">Cytoplasm</location>
    </subcellularLocation>
</comment>
<dbReference type="SUPFAM" id="SSF46565">
    <property type="entry name" value="Chaperone J-domain"/>
    <property type="match status" value="1"/>
</dbReference>
<keyword evidence="5 11" id="KW-0863">Zinc-finger</keyword>
<feature type="binding site" evidence="11">
    <location>
        <position position="187"/>
    </location>
    <ligand>
        <name>Zn(2+)</name>
        <dbReference type="ChEBI" id="CHEBI:29105"/>
        <label>2</label>
    </ligand>
</feature>
<sequence length="377" mass="40427">MNDYYADLGVARDATADEIKKAYRKAARRLHPDVNSGPEAEEQFKKVSQAYDVLSDEEKRRSFDMGADPYAGAAGAGFGQGFSFSDVMDAFFGQGAAQSQGRGPRSRQSRGQDALVRLDIDLADAVFGGEQELTIDTAVGCGTCHGAGTQPGTGTRTCDVCRGQGQVQQVQRSFLGQVMTTRPCVNCQATGQVIEAPCYECSGDGRVRTRRTMTIRVPAGVDTGTRIQLAGEGEVGPGAGPAGDLYVEVVVRRDPRFQRQGDDLHATLELPMTAAALGATVPFETFDGVSDLEVRRGIQSGEQLLLRGLGVTHLRGSGRGDIVIHAMVATPTKLSHEQEELLRTLATMRDEEKPTGRLANPTEGSLFGKLRDAFKAR</sequence>
<name>A0A0A0K2Y3_9MICO</name>